<reference evidence="2 3" key="1">
    <citation type="submission" date="2016-09" db="EMBL/GenBank/DDBJ databases">
        <title>Draft genome sequence for the type strain of Desulfuribacillus alkaliarsenatis AHT28, an obligately anaerobic, sulfidogenic bacterium isolated from Russian soda lake sediments.</title>
        <authorList>
            <person name="Abin C.A."/>
            <person name="Hollibaugh J.T."/>
        </authorList>
    </citation>
    <scope>NUCLEOTIDE SEQUENCE [LARGE SCALE GENOMIC DNA]</scope>
    <source>
        <strain evidence="2 3">AHT28</strain>
    </source>
</reference>
<dbReference type="SUPFAM" id="SSF143011">
    <property type="entry name" value="RelE-like"/>
    <property type="match status" value="1"/>
</dbReference>
<protein>
    <submittedName>
        <fullName evidence="2">Plasmid stabilization protein</fullName>
    </submittedName>
</protein>
<dbReference type="Gene3D" id="3.30.2310.20">
    <property type="entry name" value="RelE-like"/>
    <property type="match status" value="1"/>
</dbReference>
<sequence length="104" mass="12202">MSRYLIGITEPAEEDLRQIGKYITKEFLSPVTAKEVINKIGNEILRLEIMPLRNAIVPDERLTLLGIRKIIVDNYLVFYIVEESSRIVTVIRILYKRRNWLSLL</sequence>
<dbReference type="OrthoDB" id="362857at2"/>
<gene>
    <name evidence="2" type="ORF">BHF68_06200</name>
</gene>
<dbReference type="RefSeq" id="WP_069643250.1">
    <property type="nucleotide sequence ID" value="NZ_MIJE01000030.1"/>
</dbReference>
<dbReference type="EMBL" id="MIJE01000030">
    <property type="protein sequence ID" value="OEF96668.1"/>
    <property type="molecule type" value="Genomic_DNA"/>
</dbReference>
<evidence type="ECO:0000313" key="2">
    <source>
        <dbReference type="EMBL" id="OEF96668.1"/>
    </source>
</evidence>
<dbReference type="NCBIfam" id="TIGR02385">
    <property type="entry name" value="RelE_StbE"/>
    <property type="match status" value="1"/>
</dbReference>
<organism evidence="2 3">
    <name type="scientific">Desulfuribacillus alkaliarsenatis</name>
    <dbReference type="NCBI Taxonomy" id="766136"/>
    <lineage>
        <taxon>Bacteria</taxon>
        <taxon>Bacillati</taxon>
        <taxon>Bacillota</taxon>
        <taxon>Desulfuribacillia</taxon>
        <taxon>Desulfuribacillales</taxon>
        <taxon>Desulfuribacillaceae</taxon>
        <taxon>Desulfuribacillus</taxon>
    </lineage>
</organism>
<evidence type="ECO:0000313" key="3">
    <source>
        <dbReference type="Proteomes" id="UP000094296"/>
    </source>
</evidence>
<evidence type="ECO:0000256" key="1">
    <source>
        <dbReference type="ARBA" id="ARBA00022649"/>
    </source>
</evidence>
<dbReference type="STRING" id="766136.BHF68_06200"/>
<dbReference type="Pfam" id="PF05016">
    <property type="entry name" value="ParE_toxin"/>
    <property type="match status" value="1"/>
</dbReference>
<dbReference type="InterPro" id="IPR035093">
    <property type="entry name" value="RelE/ParE_toxin_dom_sf"/>
</dbReference>
<dbReference type="InterPro" id="IPR007712">
    <property type="entry name" value="RelE/ParE_toxin"/>
</dbReference>
<accession>A0A1E5G182</accession>
<keyword evidence="1" id="KW-1277">Toxin-antitoxin system</keyword>
<dbReference type="Proteomes" id="UP000094296">
    <property type="component" value="Unassembled WGS sequence"/>
</dbReference>
<keyword evidence="3" id="KW-1185">Reference proteome</keyword>
<name>A0A1E5G182_9FIRM</name>
<comment type="caution">
    <text evidence="2">The sequence shown here is derived from an EMBL/GenBank/DDBJ whole genome shotgun (WGS) entry which is preliminary data.</text>
</comment>
<dbReference type="AlphaFoldDB" id="A0A1E5G182"/>
<proteinExistence type="predicted"/>